<evidence type="ECO:0000256" key="3">
    <source>
        <dbReference type="ARBA" id="ARBA00022473"/>
    </source>
</evidence>
<dbReference type="GO" id="GO:0003700">
    <property type="term" value="F:DNA-binding transcription factor activity"/>
    <property type="evidence" value="ECO:0000318"/>
    <property type="project" value="GO_Central"/>
</dbReference>
<dbReference type="Gene3D" id="4.10.280.10">
    <property type="entry name" value="Helix-loop-helix DNA-binding domain"/>
    <property type="match status" value="1"/>
</dbReference>
<evidence type="ECO:0000256" key="8">
    <source>
        <dbReference type="SAM" id="MobiDB-lite"/>
    </source>
</evidence>
<keyword evidence="11" id="KW-1185">Reference proteome</keyword>
<dbReference type="Pfam" id="PF00010">
    <property type="entry name" value="HLH"/>
    <property type="match status" value="1"/>
</dbReference>
<evidence type="ECO:0000313" key="11">
    <source>
        <dbReference type="Proteomes" id="UP000036987"/>
    </source>
</evidence>
<evidence type="ECO:0000256" key="1">
    <source>
        <dbReference type="ARBA" id="ARBA00004123"/>
    </source>
</evidence>
<protein>
    <submittedName>
        <fullName evidence="10">Transcription factor ICE1, SCREAM</fullName>
    </submittedName>
</protein>
<organism evidence="10 11">
    <name type="scientific">Zostera marina</name>
    <name type="common">Eelgrass</name>
    <dbReference type="NCBI Taxonomy" id="29655"/>
    <lineage>
        <taxon>Eukaryota</taxon>
        <taxon>Viridiplantae</taxon>
        <taxon>Streptophyta</taxon>
        <taxon>Embryophyta</taxon>
        <taxon>Tracheophyta</taxon>
        <taxon>Spermatophyta</taxon>
        <taxon>Magnoliopsida</taxon>
        <taxon>Liliopsida</taxon>
        <taxon>Zosteraceae</taxon>
        <taxon>Zostera</taxon>
    </lineage>
</organism>
<dbReference type="GO" id="GO:0043565">
    <property type="term" value="F:sequence-specific DNA binding"/>
    <property type="evidence" value="ECO:0000318"/>
    <property type="project" value="GO_Central"/>
</dbReference>
<dbReference type="InterPro" id="IPR036638">
    <property type="entry name" value="HLH_DNA-bd_sf"/>
</dbReference>
<name>A0A0K9Q120_ZOSMR</name>
<dbReference type="AlphaFoldDB" id="A0A0K9Q120"/>
<dbReference type="SUPFAM" id="SSF47459">
    <property type="entry name" value="HLH, helix-loop-helix DNA-binding domain"/>
    <property type="match status" value="1"/>
</dbReference>
<keyword evidence="6" id="KW-0804">Transcription</keyword>
<evidence type="ECO:0000256" key="5">
    <source>
        <dbReference type="ARBA" id="ARBA00023125"/>
    </source>
</evidence>
<evidence type="ECO:0000313" key="10">
    <source>
        <dbReference type="EMBL" id="KMZ74996.1"/>
    </source>
</evidence>
<accession>A0A0K9Q120</accession>
<dbReference type="InterPro" id="IPR051358">
    <property type="entry name" value="TF_AMS/ICE1/BHLH6-like"/>
</dbReference>
<reference evidence="11" key="1">
    <citation type="journal article" date="2016" name="Nature">
        <title>The genome of the seagrass Zostera marina reveals angiosperm adaptation to the sea.</title>
        <authorList>
            <person name="Olsen J.L."/>
            <person name="Rouze P."/>
            <person name="Verhelst B."/>
            <person name="Lin Y.-C."/>
            <person name="Bayer T."/>
            <person name="Collen J."/>
            <person name="Dattolo E."/>
            <person name="De Paoli E."/>
            <person name="Dittami S."/>
            <person name="Maumus F."/>
            <person name="Michel G."/>
            <person name="Kersting A."/>
            <person name="Lauritano C."/>
            <person name="Lohaus R."/>
            <person name="Toepel M."/>
            <person name="Tonon T."/>
            <person name="Vanneste K."/>
            <person name="Amirebrahimi M."/>
            <person name="Brakel J."/>
            <person name="Bostroem C."/>
            <person name="Chovatia M."/>
            <person name="Grimwood J."/>
            <person name="Jenkins J.W."/>
            <person name="Jueterbock A."/>
            <person name="Mraz A."/>
            <person name="Stam W.T."/>
            <person name="Tice H."/>
            <person name="Bornberg-Bauer E."/>
            <person name="Green P.J."/>
            <person name="Pearson G.A."/>
            <person name="Procaccini G."/>
            <person name="Duarte C.M."/>
            <person name="Schmutz J."/>
            <person name="Reusch T.B.H."/>
            <person name="Van de Peer Y."/>
        </authorList>
    </citation>
    <scope>NUCLEOTIDE SEQUENCE [LARGE SCALE GENOMIC DNA]</scope>
    <source>
        <strain evidence="11">cv. Finnish</strain>
    </source>
</reference>
<proteinExistence type="inferred from homology"/>
<feature type="region of interest" description="Disordered" evidence="8">
    <location>
        <begin position="279"/>
        <end position="321"/>
    </location>
</feature>
<evidence type="ECO:0000256" key="2">
    <source>
        <dbReference type="ARBA" id="ARBA00005510"/>
    </source>
</evidence>
<gene>
    <name evidence="10" type="ORF">ZOSMA_11G00170</name>
</gene>
<evidence type="ECO:0000259" key="9">
    <source>
        <dbReference type="PROSITE" id="PS50888"/>
    </source>
</evidence>
<feature type="compositionally biased region" description="Basic and acidic residues" evidence="8">
    <location>
        <begin position="279"/>
        <end position="292"/>
    </location>
</feature>
<feature type="region of interest" description="Disordered" evidence="8">
    <location>
        <begin position="1"/>
        <end position="30"/>
    </location>
</feature>
<dbReference type="CDD" id="cd04873">
    <property type="entry name" value="ACT_UUR-ACR-like"/>
    <property type="match status" value="1"/>
</dbReference>
<dbReference type="EMBL" id="LFYR01000216">
    <property type="protein sequence ID" value="KMZ74996.1"/>
    <property type="molecule type" value="Genomic_DNA"/>
</dbReference>
<dbReference type="SMART" id="SM00353">
    <property type="entry name" value="HLH"/>
    <property type="match status" value="1"/>
</dbReference>
<dbReference type="FunFam" id="4.10.280.10:FF:000066">
    <property type="entry name" value="BHLH transcription factor"/>
    <property type="match status" value="1"/>
</dbReference>
<dbReference type="Proteomes" id="UP000036987">
    <property type="component" value="Unassembled WGS sequence"/>
</dbReference>
<evidence type="ECO:0000256" key="7">
    <source>
        <dbReference type="ARBA" id="ARBA00023242"/>
    </source>
</evidence>
<dbReference type="PANTHER" id="PTHR31945:SF129">
    <property type="entry name" value="TRANSCRIPTION FACTOR SCREAM2"/>
    <property type="match status" value="1"/>
</dbReference>
<keyword evidence="5" id="KW-0238">DNA-binding</keyword>
<sequence length="502" mass="54920">MLPRMSNVGWVAEEEEEGGEDGSGTVPDVSWSRTNGTCDFRYEMGLTSFKSMLEDDWYLPNQLHTQQQQDVKSVISFPSDPSPPNGESLILQKQCSSSSVFNLDPSHSFFSQKNNTLTSLLNTVCSSSNPFDSPGFDLGYDASGFLSGPPISDSSVLLNRSCDDGGNDSGILGFDEMGSSDLARPLEFISTGFDQHHHHHQSMVFGALNNLPLSNANHRSSKLLQPLDMFSSGVSQPTFSQKRVASLRRSSMLDEGGNIDGGSFLNYDSDEVVTEIVKAEENGDNDDGRQKESNAQSTTTEERKGKRKGLPAKNLMAERRRRKKLNDRLYMLRSVVPKISKMDRASILGDAIEYLKELLQRINDLHNELESSSSSSPSPTSCPSLRPSLPTPLTLPCRVKEELYSSSSSTPTTQSSTVEVRVREGGTVNIHMFCVRRPGLLLSTMRALDGMGLDIQQAVISCFNGFALDVLRAEQCKDGPGVPPDDIKTVLLHSAGLHGSLI</sequence>
<dbReference type="GO" id="GO:0006355">
    <property type="term" value="P:regulation of DNA-templated transcription"/>
    <property type="evidence" value="ECO:0000318"/>
    <property type="project" value="GO_Central"/>
</dbReference>
<keyword evidence="4" id="KW-0805">Transcription regulation</keyword>
<comment type="subcellular location">
    <subcellularLocation>
        <location evidence="1">Nucleus</location>
    </subcellularLocation>
</comment>
<comment type="similarity">
    <text evidence="2">Belongs to the bHLH protein family.</text>
</comment>
<dbReference type="GO" id="GO:0046983">
    <property type="term" value="F:protein dimerization activity"/>
    <property type="evidence" value="ECO:0007669"/>
    <property type="project" value="InterPro"/>
</dbReference>
<dbReference type="InterPro" id="IPR011598">
    <property type="entry name" value="bHLH_dom"/>
</dbReference>
<feature type="region of interest" description="Disordered" evidence="8">
    <location>
        <begin position="369"/>
        <end position="389"/>
    </location>
</feature>
<evidence type="ECO:0000256" key="6">
    <source>
        <dbReference type="ARBA" id="ARBA00023163"/>
    </source>
</evidence>
<dbReference type="PANTHER" id="PTHR31945">
    <property type="entry name" value="TRANSCRIPTION FACTOR SCREAM2-RELATED"/>
    <property type="match status" value="1"/>
</dbReference>
<dbReference type="GO" id="GO:0005634">
    <property type="term" value="C:nucleus"/>
    <property type="evidence" value="ECO:0000318"/>
    <property type="project" value="GO_Central"/>
</dbReference>
<keyword evidence="7" id="KW-0539">Nucleus</keyword>
<feature type="domain" description="BHLH" evidence="9">
    <location>
        <begin position="309"/>
        <end position="358"/>
    </location>
</feature>
<dbReference type="Pfam" id="PF22754">
    <property type="entry name" value="bHLH-TF_ACT-like_plant"/>
    <property type="match status" value="1"/>
</dbReference>
<dbReference type="OMA" id="MLEEDWY"/>
<comment type="caution">
    <text evidence="10">The sequence shown here is derived from an EMBL/GenBank/DDBJ whole genome shotgun (WGS) entry which is preliminary data.</text>
</comment>
<keyword evidence="3" id="KW-0217">Developmental protein</keyword>
<evidence type="ECO:0000256" key="4">
    <source>
        <dbReference type="ARBA" id="ARBA00023015"/>
    </source>
</evidence>
<dbReference type="OrthoDB" id="551431at2759"/>
<dbReference type="CDD" id="cd11443">
    <property type="entry name" value="bHLH_AtAMS_like"/>
    <property type="match status" value="1"/>
</dbReference>
<dbReference type="PROSITE" id="PS50888">
    <property type="entry name" value="BHLH"/>
    <property type="match status" value="1"/>
</dbReference>
<dbReference type="STRING" id="29655.A0A0K9Q120"/>
<dbReference type="InterPro" id="IPR054502">
    <property type="entry name" value="bHLH-TF_ACT-like_plant"/>
</dbReference>
<feature type="compositionally biased region" description="Low complexity" evidence="8">
    <location>
        <begin position="371"/>
        <end position="389"/>
    </location>
</feature>